<evidence type="ECO:0000256" key="2">
    <source>
        <dbReference type="ARBA" id="ARBA00013164"/>
    </source>
</evidence>
<evidence type="ECO:0000313" key="10">
    <source>
        <dbReference type="EMBL" id="GAG82528.1"/>
    </source>
</evidence>
<feature type="domain" description="Methionyl/Valyl/Leucyl/Isoleucyl-tRNA synthetase anticodon-binding" evidence="9">
    <location>
        <begin position="78"/>
        <end position="194"/>
    </location>
</feature>
<dbReference type="Pfam" id="PF08264">
    <property type="entry name" value="Anticodon_1"/>
    <property type="match status" value="1"/>
</dbReference>
<dbReference type="CDD" id="cd07958">
    <property type="entry name" value="Anticodon_Ia_Leu_BEm"/>
    <property type="match status" value="1"/>
</dbReference>
<comment type="catalytic activity">
    <reaction evidence="8">
        <text>tRNA(Leu) + L-leucine + ATP = L-leucyl-tRNA(Leu) + AMP + diphosphate</text>
        <dbReference type="Rhea" id="RHEA:11688"/>
        <dbReference type="Rhea" id="RHEA-COMP:9613"/>
        <dbReference type="Rhea" id="RHEA-COMP:9622"/>
        <dbReference type="ChEBI" id="CHEBI:30616"/>
        <dbReference type="ChEBI" id="CHEBI:33019"/>
        <dbReference type="ChEBI" id="CHEBI:57427"/>
        <dbReference type="ChEBI" id="CHEBI:78442"/>
        <dbReference type="ChEBI" id="CHEBI:78494"/>
        <dbReference type="ChEBI" id="CHEBI:456215"/>
        <dbReference type="EC" id="6.1.1.4"/>
    </reaction>
</comment>
<name>X1BEJ7_9ZZZZ</name>
<evidence type="ECO:0000256" key="1">
    <source>
        <dbReference type="ARBA" id="ARBA00005594"/>
    </source>
</evidence>
<comment type="similarity">
    <text evidence="1">Belongs to the class-I aminoacyl-tRNA synthetase family.</text>
</comment>
<evidence type="ECO:0000256" key="6">
    <source>
        <dbReference type="ARBA" id="ARBA00022917"/>
    </source>
</evidence>
<keyword evidence="6" id="KW-0648">Protein biosynthesis</keyword>
<dbReference type="GO" id="GO:0006429">
    <property type="term" value="P:leucyl-tRNA aminoacylation"/>
    <property type="evidence" value="ECO:0007669"/>
    <property type="project" value="InterPro"/>
</dbReference>
<evidence type="ECO:0000256" key="4">
    <source>
        <dbReference type="ARBA" id="ARBA00022741"/>
    </source>
</evidence>
<keyword evidence="7" id="KW-0030">Aminoacyl-tRNA synthetase</keyword>
<evidence type="ECO:0000259" key="9">
    <source>
        <dbReference type="Pfam" id="PF08264"/>
    </source>
</evidence>
<dbReference type="PANTHER" id="PTHR43740:SF2">
    <property type="entry name" value="LEUCINE--TRNA LIGASE, MITOCHONDRIAL"/>
    <property type="match status" value="1"/>
</dbReference>
<dbReference type="FunFam" id="1.10.730.10:FF:000002">
    <property type="entry name" value="Leucine--tRNA ligase"/>
    <property type="match status" value="1"/>
</dbReference>
<dbReference type="EC" id="6.1.1.4" evidence="2"/>
<evidence type="ECO:0000256" key="8">
    <source>
        <dbReference type="ARBA" id="ARBA00047469"/>
    </source>
</evidence>
<keyword evidence="5" id="KW-0067">ATP-binding</keyword>
<keyword evidence="4" id="KW-0547">Nucleotide-binding</keyword>
<dbReference type="InterPro" id="IPR013155">
    <property type="entry name" value="M/V/L/I-tRNA-synth_anticd-bd"/>
</dbReference>
<dbReference type="GO" id="GO:0005524">
    <property type="term" value="F:ATP binding"/>
    <property type="evidence" value="ECO:0007669"/>
    <property type="project" value="UniProtKB-KW"/>
</dbReference>
<dbReference type="SUPFAM" id="SSF47323">
    <property type="entry name" value="Anticodon-binding domain of a subclass of class I aminoacyl-tRNA synthetases"/>
    <property type="match status" value="1"/>
</dbReference>
<proteinExistence type="inferred from homology"/>
<dbReference type="InterPro" id="IPR002302">
    <property type="entry name" value="Leu-tRNA-ligase"/>
</dbReference>
<keyword evidence="3" id="KW-0436">Ligase</keyword>
<sequence length="235" mass="27198">NVVTPDEYVAELGADAVRAYLMFVAPWEQGGEWDDSGLSGISRWLNRVWRLVLEEYRMKPEAVAEDKVGDEKAHRDLQRVTHQTIRKVTNDLERLRFNTMIAALMEFTNYLAKARETGYITDSAWQEAIDILLLLMAPTAPHLTEELWLRRGHDYSIHNQSWPHWDEALAKDEEITLVVQVNGKLRDRIIVPASIIEAEARQLAVERQRVKAYLAGREITNVIYVPRRLINFVVH</sequence>
<dbReference type="EMBL" id="BART01012560">
    <property type="protein sequence ID" value="GAG82528.1"/>
    <property type="molecule type" value="Genomic_DNA"/>
</dbReference>
<dbReference type="GO" id="GO:0004823">
    <property type="term" value="F:leucine-tRNA ligase activity"/>
    <property type="evidence" value="ECO:0007669"/>
    <property type="project" value="UniProtKB-EC"/>
</dbReference>
<dbReference type="AlphaFoldDB" id="X1BEJ7"/>
<dbReference type="Gene3D" id="1.10.730.10">
    <property type="entry name" value="Isoleucyl-tRNA Synthetase, Domain 1"/>
    <property type="match status" value="1"/>
</dbReference>
<comment type="caution">
    <text evidence="10">The sequence shown here is derived from an EMBL/GenBank/DDBJ whole genome shotgun (WGS) entry which is preliminary data.</text>
</comment>
<dbReference type="InterPro" id="IPR009080">
    <property type="entry name" value="tRNAsynth_Ia_anticodon-bd"/>
</dbReference>
<feature type="non-terminal residue" evidence="10">
    <location>
        <position position="1"/>
    </location>
</feature>
<protein>
    <recommendedName>
        <fullName evidence="2">leucine--tRNA ligase</fullName>
        <ecNumber evidence="2">6.1.1.4</ecNumber>
    </recommendedName>
</protein>
<evidence type="ECO:0000256" key="5">
    <source>
        <dbReference type="ARBA" id="ARBA00022840"/>
    </source>
</evidence>
<evidence type="ECO:0000256" key="7">
    <source>
        <dbReference type="ARBA" id="ARBA00023146"/>
    </source>
</evidence>
<dbReference type="SUPFAM" id="SSF52374">
    <property type="entry name" value="Nucleotidylyl transferase"/>
    <property type="match status" value="1"/>
</dbReference>
<dbReference type="PANTHER" id="PTHR43740">
    <property type="entry name" value="LEUCYL-TRNA SYNTHETASE"/>
    <property type="match status" value="1"/>
</dbReference>
<reference evidence="10" key="1">
    <citation type="journal article" date="2014" name="Front. Microbiol.">
        <title>High frequency of phylogenetically diverse reductive dehalogenase-homologous genes in deep subseafloor sedimentary metagenomes.</title>
        <authorList>
            <person name="Kawai M."/>
            <person name="Futagami T."/>
            <person name="Toyoda A."/>
            <person name="Takaki Y."/>
            <person name="Nishi S."/>
            <person name="Hori S."/>
            <person name="Arai W."/>
            <person name="Tsubouchi T."/>
            <person name="Morono Y."/>
            <person name="Uchiyama I."/>
            <person name="Ito T."/>
            <person name="Fujiyama A."/>
            <person name="Inagaki F."/>
            <person name="Takami H."/>
        </authorList>
    </citation>
    <scope>NUCLEOTIDE SEQUENCE</scope>
    <source>
        <strain evidence="10">Expedition CK06-06</strain>
    </source>
</reference>
<gene>
    <name evidence="10" type="ORF">S01H4_26156</name>
</gene>
<evidence type="ECO:0000256" key="3">
    <source>
        <dbReference type="ARBA" id="ARBA00022598"/>
    </source>
</evidence>
<organism evidence="10">
    <name type="scientific">marine sediment metagenome</name>
    <dbReference type="NCBI Taxonomy" id="412755"/>
    <lineage>
        <taxon>unclassified sequences</taxon>
        <taxon>metagenomes</taxon>
        <taxon>ecological metagenomes</taxon>
    </lineage>
</organism>
<accession>X1BEJ7</accession>
<dbReference type="GO" id="GO:0005829">
    <property type="term" value="C:cytosol"/>
    <property type="evidence" value="ECO:0007669"/>
    <property type="project" value="TreeGrafter"/>
</dbReference>